<accession>A0A1I0GT42</accession>
<evidence type="ECO:0000313" key="3">
    <source>
        <dbReference type="Proteomes" id="UP000198558"/>
    </source>
</evidence>
<dbReference type="RefSeq" id="WP_092355723.1">
    <property type="nucleotide sequence ID" value="NZ_FOIN01000035.1"/>
</dbReference>
<dbReference type="Gene3D" id="2.160.20.20">
    <property type="match status" value="1"/>
</dbReference>
<proteinExistence type="predicted"/>
<evidence type="ECO:0000256" key="1">
    <source>
        <dbReference type="SAM" id="SignalP"/>
    </source>
</evidence>
<feature type="signal peptide" evidence="1">
    <location>
        <begin position="1"/>
        <end position="29"/>
    </location>
</feature>
<feature type="chain" id="PRO_5011784005" evidence="1">
    <location>
        <begin position="30"/>
        <end position="1009"/>
    </location>
</feature>
<dbReference type="Proteomes" id="UP000198558">
    <property type="component" value="Unassembled WGS sequence"/>
</dbReference>
<dbReference type="SMART" id="SM00710">
    <property type="entry name" value="PbH1"/>
    <property type="match status" value="7"/>
</dbReference>
<sequence>MKIKHVLTKILTSLLVITMSFSLCINVYAEDGSHLKNSNSINTISGNDDEKVVDFPNENYSSLKEFVTTLSGGEVIKLNNDIILDETIAFNKSDIVLDLNGYTISESDGFKGNFLIRSSKQLTIRDSSQNNTGKIISYKKIAIHIAGSLVLESGTIEGNGAQTITISSNASLNILGGKIESKNIGIRTISATNCNINVKGGEIIGTTAISADEGIITITDGLVKGSNYGLLIQNAKLNVKGGETVGATAVLIKGNAEIIVDDGTVTGESTGINAASGSITVNGGLIKGNSYGLNVQNVKLNVKGGNIEAGNDGIRVKGDMETIITNGTVSGTNAGINAESGNITIINGKVHGNIFGIKTQNTFIGNIKIEGGEIISEDTAVSTGAGNVTITNGTIKGVNFGLNVQNVKLNIEGGIIEADIDGIRIKSTEMIVTGGKIIGNNSSIYAVDVNEENKSYVTIKGGEYFIPAISETSIIRGGNNNVVISDGTFYNKKPSVTYIAPGYRILSDDESETGLYRVANHDIEVVDAKEGAQRYYSSLRTAMSNGKNIKLLGNVTESVTIVKGEEITLDLNGYTLTGIKDIDGSMKNILTNNGTLTIIDSSESKIGTIMGGSDNGDGITGQGGIPLVNNGTCVIEAGNIKRGDDNTFGNYTIRNNGNLTINGGNVTNNSNENPLLINSDSVGFSSTLIINGGNISQPNGIAVKNEFGFAKINGGTISSDTSYALQCWADTEISAGNIIGSVVVFTRNNTKAELNITGGTIGRGDQDYIRAWNYFDKGSAKNAPVINISKDAVVNGVLEAVETRANGENYICRDSNIASIKTTGGSFDRKVPDYACSNGYASQLDESGRYIVKPAISTKYVGGSLLIKDIVEKVNMRFAYTFALPENCSIEDVELVWNWGTADNNLNKEVKCVSYVLNGDGTYTANLVINNIPVDTIERYSKNIYVRLIARYNGVDDNILDENIGDIIYQSAKDVAHNMLLSANLDEDHKAYIEKLISLYESQDSNETK</sequence>
<protein>
    <submittedName>
        <fullName evidence="2">Uncharacterized protein</fullName>
    </submittedName>
</protein>
<dbReference type="InterPro" id="IPR012332">
    <property type="entry name" value="Autotransporter_pectin_lyase_C"/>
</dbReference>
<dbReference type="OrthoDB" id="3078139at2"/>
<keyword evidence="3" id="KW-1185">Reference proteome</keyword>
<reference evidence="3" key="1">
    <citation type="submission" date="2016-10" db="EMBL/GenBank/DDBJ databases">
        <authorList>
            <person name="Varghese N."/>
            <person name="Submissions S."/>
        </authorList>
    </citation>
    <scope>NUCLEOTIDE SEQUENCE [LARGE SCALE GENOMIC DNA]</scope>
    <source>
        <strain evidence="3">DSM 1551</strain>
    </source>
</reference>
<dbReference type="AlphaFoldDB" id="A0A1I0GT42"/>
<keyword evidence="1" id="KW-0732">Signal</keyword>
<dbReference type="GeneID" id="78289159"/>
<dbReference type="InterPro" id="IPR006626">
    <property type="entry name" value="PbH1"/>
</dbReference>
<name>A0A1I0GT42_9FIRM</name>
<dbReference type="EMBL" id="FOIN01000035">
    <property type="protein sequence ID" value="SET74322.1"/>
    <property type="molecule type" value="Genomic_DNA"/>
</dbReference>
<evidence type="ECO:0000313" key="2">
    <source>
        <dbReference type="EMBL" id="SET74322.1"/>
    </source>
</evidence>
<organism evidence="2 3">
    <name type="scientific">Thomasclavelia cocleata</name>
    <dbReference type="NCBI Taxonomy" id="69824"/>
    <lineage>
        <taxon>Bacteria</taxon>
        <taxon>Bacillati</taxon>
        <taxon>Bacillota</taxon>
        <taxon>Erysipelotrichia</taxon>
        <taxon>Erysipelotrichales</taxon>
        <taxon>Coprobacillaceae</taxon>
        <taxon>Thomasclavelia</taxon>
    </lineage>
</organism>
<gene>
    <name evidence="2" type="ORF">SAMN04489758_13517</name>
</gene>